<dbReference type="SUPFAM" id="SSF53850">
    <property type="entry name" value="Periplasmic binding protein-like II"/>
    <property type="match status" value="1"/>
</dbReference>
<sequence length="318" mass="34207">MLQSMKAIFAALAFAVAIGFASGPAQAADKLTVLLDWYVNADHGPLVVAKEGGYFEAEGLDVELVTPADPSAPPRLVAAGQGDIAVSYQPTLYEQAQAGLPVVRIGTLISTPLNTVIALKSGSIKSLADLKGKKVGFSISGFEDAILSTMLGTVGLSEKDVEMINVNFALTPALLSGQVDAVVGAYRNIELNQLEAEGNPGFAIYPEEHGVPAYDELIYIANKDKLDDDRLPRFLRAVEAATVFLTNHPEEGLKLFVKNHSDIDDDLTKKSWYDSVPRFAKRPAALDAGRYERFGAFMEKAGLIEKAPKVEDIAVELR</sequence>
<dbReference type="Gene3D" id="3.40.190.10">
    <property type="entry name" value="Periplasmic binding protein-like II"/>
    <property type="match status" value="2"/>
</dbReference>
<evidence type="ECO:0000259" key="2">
    <source>
        <dbReference type="Pfam" id="PF09084"/>
    </source>
</evidence>
<gene>
    <name evidence="3" type="ORF">C8N35_10692</name>
</gene>
<feature type="chain" id="PRO_5015785370" evidence="1">
    <location>
        <begin position="28"/>
        <end position="318"/>
    </location>
</feature>
<accession>A0A2T5V7H0</accession>
<proteinExistence type="predicted"/>
<organism evidence="3 4">
    <name type="scientific">Breoghania corrubedonensis</name>
    <dbReference type="NCBI Taxonomy" id="665038"/>
    <lineage>
        <taxon>Bacteria</taxon>
        <taxon>Pseudomonadati</taxon>
        <taxon>Pseudomonadota</taxon>
        <taxon>Alphaproteobacteria</taxon>
        <taxon>Hyphomicrobiales</taxon>
        <taxon>Stappiaceae</taxon>
        <taxon>Breoghania</taxon>
    </lineage>
</organism>
<protein>
    <submittedName>
        <fullName evidence="3">Putative hydroxymethylpyrimidine transport system substrate-binding protein</fullName>
    </submittedName>
</protein>
<dbReference type="PANTHER" id="PTHR31528">
    <property type="entry name" value="4-AMINO-5-HYDROXYMETHYL-2-METHYLPYRIMIDINE PHOSPHATE SYNTHASE THI11-RELATED"/>
    <property type="match status" value="1"/>
</dbReference>
<dbReference type="InterPro" id="IPR015168">
    <property type="entry name" value="SsuA/THI5"/>
</dbReference>
<feature type="domain" description="SsuA/THI5-like" evidence="2">
    <location>
        <begin position="40"/>
        <end position="251"/>
    </location>
</feature>
<keyword evidence="4" id="KW-1185">Reference proteome</keyword>
<dbReference type="PANTHER" id="PTHR31528:SF3">
    <property type="entry name" value="THIAMINE BIOSYNTHESIS PROTEIN HI_0357-RELATED"/>
    <property type="match status" value="1"/>
</dbReference>
<feature type="signal peptide" evidence="1">
    <location>
        <begin position="1"/>
        <end position="27"/>
    </location>
</feature>
<comment type="caution">
    <text evidence="3">The sequence shown here is derived from an EMBL/GenBank/DDBJ whole genome shotgun (WGS) entry which is preliminary data.</text>
</comment>
<evidence type="ECO:0000313" key="3">
    <source>
        <dbReference type="EMBL" id="PTW59708.1"/>
    </source>
</evidence>
<reference evidence="3 4" key="1">
    <citation type="submission" date="2018-04" db="EMBL/GenBank/DDBJ databases">
        <title>Genomic Encyclopedia of Archaeal and Bacterial Type Strains, Phase II (KMG-II): from individual species to whole genera.</title>
        <authorList>
            <person name="Goeker M."/>
        </authorList>
    </citation>
    <scope>NUCLEOTIDE SEQUENCE [LARGE SCALE GENOMIC DNA]</scope>
    <source>
        <strain evidence="3 4">DSM 23382</strain>
    </source>
</reference>
<dbReference type="Pfam" id="PF09084">
    <property type="entry name" value="NMT1"/>
    <property type="match status" value="1"/>
</dbReference>
<dbReference type="EMBL" id="QAYG01000006">
    <property type="protein sequence ID" value="PTW59708.1"/>
    <property type="molecule type" value="Genomic_DNA"/>
</dbReference>
<evidence type="ECO:0000256" key="1">
    <source>
        <dbReference type="SAM" id="SignalP"/>
    </source>
</evidence>
<dbReference type="OrthoDB" id="5348911at2"/>
<keyword evidence="1" id="KW-0732">Signal</keyword>
<dbReference type="GO" id="GO:0009228">
    <property type="term" value="P:thiamine biosynthetic process"/>
    <property type="evidence" value="ECO:0007669"/>
    <property type="project" value="InterPro"/>
</dbReference>
<dbReference type="Proteomes" id="UP000244081">
    <property type="component" value="Unassembled WGS sequence"/>
</dbReference>
<dbReference type="InterPro" id="IPR027939">
    <property type="entry name" value="NMT1/THI5"/>
</dbReference>
<evidence type="ECO:0000313" key="4">
    <source>
        <dbReference type="Proteomes" id="UP000244081"/>
    </source>
</evidence>
<dbReference type="AlphaFoldDB" id="A0A2T5V7H0"/>
<name>A0A2T5V7H0_9HYPH</name>